<evidence type="ECO:0000256" key="1">
    <source>
        <dbReference type="ARBA" id="ARBA00022723"/>
    </source>
</evidence>
<feature type="compositionally biased region" description="Polar residues" evidence="4">
    <location>
        <begin position="295"/>
        <end position="305"/>
    </location>
</feature>
<dbReference type="PANTHER" id="PTHR47793:SF1">
    <property type="entry name" value="HISTONE DEACETYLASE COMPLEX SUBUNIT CTI6"/>
    <property type="match status" value="1"/>
</dbReference>
<dbReference type="InterPro" id="IPR053051">
    <property type="entry name" value="HDAC_complex_subunit"/>
</dbReference>
<keyword evidence="7" id="KW-1185">Reference proteome</keyword>
<dbReference type="Gene3D" id="3.30.40.10">
    <property type="entry name" value="Zinc/RING finger domain, C3HC4 (zinc finger)"/>
    <property type="match status" value="1"/>
</dbReference>
<dbReference type="EMBL" id="JAAAIL010000856">
    <property type="protein sequence ID" value="KAG0272801.1"/>
    <property type="molecule type" value="Genomic_DNA"/>
</dbReference>
<dbReference type="Pfam" id="PF20826">
    <property type="entry name" value="PHD_5"/>
    <property type="match status" value="1"/>
</dbReference>
<keyword evidence="3" id="KW-0862">Zinc</keyword>
<feature type="compositionally biased region" description="Basic and acidic residues" evidence="4">
    <location>
        <begin position="156"/>
        <end position="165"/>
    </location>
</feature>
<dbReference type="InterPro" id="IPR019786">
    <property type="entry name" value="Zinc_finger_PHD-type_CS"/>
</dbReference>
<accession>A0AAD4DA43</accession>
<sequence>MVAPPRRSNRYGLPKGSKKKEEEDDGGQTRCVCNQQHHEGVMIQCETCKVWQHCPCVGLGDGEVTPDKYYCDSCRPENHPYRVQNGQLVSNAKPMTKPTKKRSTMNSKEASIPMDLMLAQQKWNEEHQDEIEDDLPPRATFKRRRKTESSTTDIDDEHHINHQDTIDTANAASSTSINRSKKKDSADDRDSASPPSSSPKSLSSNGRNTTKKVSAKSTSKACSRSNSPNSQGSDPQNGSHPSNNKESSSAAATSTTSSSSPKTGRSHDDTAADAKTSGSSESSAPSTKRRKTASKSDMPSRSNSAAIEEDDDSGTKNESDGEHTETLTRSRKGGAGSRTNSKRSSGHQDDTESREDSVAPVSIGSTSSSSSNSGHQQVPSVSSPAPSTKKGYSKRTADRGQSARIGSRNSTPVPGQNESTPQSMTPAAPAAVRYPSPKMTLQEMAKRAKQMLDYISRVQIELADHKSKSASVASPEGDSSMVAPTRRPSASPSTLHRPIHHGMDVDEKKLNDVSSLGFRLPMPAASASSGSGIHGDSQVCPDLSRSSMDSTSSTVDGMQEPSSPVDMKVPTSLNAKDLNMTIKVIPMHSQDPALLLSTPPLSVHDHQHHHTPHQPSGSPESDTNHEPLTPPHQPLEGGGSHGEQHQQDQGLSEEVRPDTLTSMDLMDKLTGDLIRFQEKFGAFA</sequence>
<dbReference type="InterPro" id="IPR011011">
    <property type="entry name" value="Znf_FYVE_PHD"/>
</dbReference>
<feature type="compositionally biased region" description="Polar residues" evidence="4">
    <location>
        <begin position="166"/>
        <end position="178"/>
    </location>
</feature>
<feature type="compositionally biased region" description="Low complexity" evidence="4">
    <location>
        <begin position="192"/>
        <end position="204"/>
    </location>
</feature>
<feature type="region of interest" description="Disordered" evidence="4">
    <location>
        <begin position="1"/>
        <end position="28"/>
    </location>
</feature>
<proteinExistence type="predicted"/>
<keyword evidence="2" id="KW-0863">Zinc-finger</keyword>
<dbReference type="SUPFAM" id="SSF57903">
    <property type="entry name" value="FYVE/PHD zinc finger"/>
    <property type="match status" value="1"/>
</dbReference>
<feature type="compositionally biased region" description="Basic and acidic residues" evidence="4">
    <location>
        <begin position="313"/>
        <end position="328"/>
    </location>
</feature>
<feature type="region of interest" description="Disordered" evidence="4">
    <location>
        <begin position="593"/>
        <end position="663"/>
    </location>
</feature>
<organism evidence="6 7">
    <name type="scientific">Linnemannia exigua</name>
    <dbReference type="NCBI Taxonomy" id="604196"/>
    <lineage>
        <taxon>Eukaryota</taxon>
        <taxon>Fungi</taxon>
        <taxon>Fungi incertae sedis</taxon>
        <taxon>Mucoromycota</taxon>
        <taxon>Mortierellomycotina</taxon>
        <taxon>Mortierellomycetes</taxon>
        <taxon>Mortierellales</taxon>
        <taxon>Mortierellaceae</taxon>
        <taxon>Linnemannia</taxon>
    </lineage>
</organism>
<feature type="region of interest" description="Disordered" evidence="4">
    <location>
        <begin position="123"/>
        <end position="438"/>
    </location>
</feature>
<feature type="compositionally biased region" description="Low complexity" evidence="4">
    <location>
        <begin position="277"/>
        <end position="286"/>
    </location>
</feature>
<dbReference type="PROSITE" id="PS01359">
    <property type="entry name" value="ZF_PHD_1"/>
    <property type="match status" value="1"/>
</dbReference>
<evidence type="ECO:0000256" key="3">
    <source>
        <dbReference type="ARBA" id="ARBA00022833"/>
    </source>
</evidence>
<evidence type="ECO:0000256" key="2">
    <source>
        <dbReference type="ARBA" id="ARBA00022771"/>
    </source>
</evidence>
<feature type="region of interest" description="Disordered" evidence="4">
    <location>
        <begin position="525"/>
        <end position="569"/>
    </location>
</feature>
<dbReference type="Proteomes" id="UP001194580">
    <property type="component" value="Unassembled WGS sequence"/>
</dbReference>
<name>A0AAD4DA43_9FUNG</name>
<dbReference type="PANTHER" id="PTHR47793">
    <property type="entry name" value="HISTONE DEACETYLASE COMPLEX SUBUNIT CTI6"/>
    <property type="match status" value="1"/>
</dbReference>
<feature type="compositionally biased region" description="Polar residues" evidence="4">
    <location>
        <begin position="407"/>
        <end position="425"/>
    </location>
</feature>
<evidence type="ECO:0000313" key="6">
    <source>
        <dbReference type="EMBL" id="KAG0272801.1"/>
    </source>
</evidence>
<evidence type="ECO:0000313" key="7">
    <source>
        <dbReference type="Proteomes" id="UP001194580"/>
    </source>
</evidence>
<dbReference type="AlphaFoldDB" id="A0AAD4DA43"/>
<dbReference type="InterPro" id="IPR013083">
    <property type="entry name" value="Znf_RING/FYVE/PHD"/>
</dbReference>
<reference evidence="6" key="1">
    <citation type="journal article" date="2020" name="Fungal Divers.">
        <title>Resolving the Mortierellaceae phylogeny through synthesis of multi-gene phylogenetics and phylogenomics.</title>
        <authorList>
            <person name="Vandepol N."/>
            <person name="Liber J."/>
            <person name="Desiro A."/>
            <person name="Na H."/>
            <person name="Kennedy M."/>
            <person name="Barry K."/>
            <person name="Grigoriev I.V."/>
            <person name="Miller A.N."/>
            <person name="O'Donnell K."/>
            <person name="Stajich J.E."/>
            <person name="Bonito G."/>
        </authorList>
    </citation>
    <scope>NUCLEOTIDE SEQUENCE</scope>
    <source>
        <strain evidence="6">NRRL 28262</strain>
    </source>
</reference>
<comment type="caution">
    <text evidence="6">The sequence shown here is derived from an EMBL/GenBank/DDBJ whole genome shotgun (WGS) entry which is preliminary data.</text>
</comment>
<feature type="compositionally biased region" description="Low complexity" evidence="4">
    <location>
        <begin position="247"/>
        <end position="260"/>
    </location>
</feature>
<gene>
    <name evidence="6" type="ORF">BGZ95_011408</name>
</gene>
<dbReference type="GO" id="GO:0008270">
    <property type="term" value="F:zinc ion binding"/>
    <property type="evidence" value="ECO:0007669"/>
    <property type="project" value="UniProtKB-KW"/>
</dbReference>
<feature type="compositionally biased region" description="Low complexity" evidence="4">
    <location>
        <begin position="544"/>
        <end position="553"/>
    </location>
</feature>
<evidence type="ECO:0000256" key="4">
    <source>
        <dbReference type="SAM" id="MobiDB-lite"/>
    </source>
</evidence>
<dbReference type="InterPro" id="IPR001965">
    <property type="entry name" value="Znf_PHD"/>
</dbReference>
<feature type="region of interest" description="Disordered" evidence="4">
    <location>
        <begin position="464"/>
        <end position="503"/>
    </location>
</feature>
<evidence type="ECO:0000259" key="5">
    <source>
        <dbReference type="SMART" id="SM00249"/>
    </source>
</evidence>
<feature type="compositionally biased region" description="Low complexity" evidence="4">
    <location>
        <begin position="358"/>
        <end position="387"/>
    </location>
</feature>
<dbReference type="SMART" id="SM00249">
    <property type="entry name" value="PHD"/>
    <property type="match status" value="1"/>
</dbReference>
<protein>
    <recommendedName>
        <fullName evidence="5">Zinc finger PHD-type domain-containing protein</fullName>
    </recommendedName>
</protein>
<keyword evidence="1" id="KW-0479">Metal-binding</keyword>
<feature type="compositionally biased region" description="Polar residues" evidence="4">
    <location>
        <begin position="224"/>
        <end position="246"/>
    </location>
</feature>
<feature type="domain" description="Zinc finger PHD-type" evidence="5">
    <location>
        <begin position="30"/>
        <end position="75"/>
    </location>
</feature>
<feature type="compositionally biased region" description="Basic and acidic residues" evidence="4">
    <location>
        <begin position="346"/>
        <end position="357"/>
    </location>
</feature>